<dbReference type="EMBL" id="JARJCW010000185">
    <property type="protein sequence ID" value="KAJ7187713.1"/>
    <property type="molecule type" value="Genomic_DNA"/>
</dbReference>
<proteinExistence type="predicted"/>
<dbReference type="AlphaFoldDB" id="A0AAD6VNX2"/>
<evidence type="ECO:0000313" key="3">
    <source>
        <dbReference type="Proteomes" id="UP001219525"/>
    </source>
</evidence>
<evidence type="ECO:0000313" key="1">
    <source>
        <dbReference type="EMBL" id="KAJ7187713.1"/>
    </source>
</evidence>
<dbReference type="EMBL" id="JARJCW010000016">
    <property type="protein sequence ID" value="KAJ7215843.1"/>
    <property type="molecule type" value="Genomic_DNA"/>
</dbReference>
<gene>
    <name evidence="2" type="ORF">GGX14DRAFT_359149</name>
    <name evidence="1" type="ORF">GGX14DRAFT_383382</name>
</gene>
<dbReference type="Proteomes" id="UP001219525">
    <property type="component" value="Unassembled WGS sequence"/>
</dbReference>
<reference evidence="2" key="1">
    <citation type="submission" date="2023-03" db="EMBL/GenBank/DDBJ databases">
        <title>Massive genome expansion in bonnet fungi (Mycena s.s.) driven by repeated elements and novel gene families across ecological guilds.</title>
        <authorList>
            <consortium name="Lawrence Berkeley National Laboratory"/>
            <person name="Harder C.B."/>
            <person name="Miyauchi S."/>
            <person name="Viragh M."/>
            <person name="Kuo A."/>
            <person name="Thoen E."/>
            <person name="Andreopoulos B."/>
            <person name="Lu D."/>
            <person name="Skrede I."/>
            <person name="Drula E."/>
            <person name="Henrissat B."/>
            <person name="Morin E."/>
            <person name="Kohler A."/>
            <person name="Barry K."/>
            <person name="LaButti K."/>
            <person name="Morin E."/>
            <person name="Salamov A."/>
            <person name="Lipzen A."/>
            <person name="Mereny Z."/>
            <person name="Hegedus B."/>
            <person name="Baldrian P."/>
            <person name="Stursova M."/>
            <person name="Weitz H."/>
            <person name="Taylor A."/>
            <person name="Grigoriev I.V."/>
            <person name="Nagy L.G."/>
            <person name="Martin F."/>
            <person name="Kauserud H."/>
        </authorList>
    </citation>
    <scope>NUCLEOTIDE SEQUENCE</scope>
    <source>
        <strain evidence="2">9144</strain>
    </source>
</reference>
<feature type="non-terminal residue" evidence="2">
    <location>
        <position position="1"/>
    </location>
</feature>
<evidence type="ECO:0000313" key="2">
    <source>
        <dbReference type="EMBL" id="KAJ7215843.1"/>
    </source>
</evidence>
<name>A0AAD6VNX2_9AGAR</name>
<organism evidence="2 3">
    <name type="scientific">Mycena pura</name>
    <dbReference type="NCBI Taxonomy" id="153505"/>
    <lineage>
        <taxon>Eukaryota</taxon>
        <taxon>Fungi</taxon>
        <taxon>Dikarya</taxon>
        <taxon>Basidiomycota</taxon>
        <taxon>Agaricomycotina</taxon>
        <taxon>Agaricomycetes</taxon>
        <taxon>Agaricomycetidae</taxon>
        <taxon>Agaricales</taxon>
        <taxon>Marasmiineae</taxon>
        <taxon>Mycenaceae</taxon>
        <taxon>Mycena</taxon>
    </lineage>
</organism>
<comment type="caution">
    <text evidence="2">The sequence shown here is derived from an EMBL/GenBank/DDBJ whole genome shotgun (WGS) entry which is preliminary data.</text>
</comment>
<keyword evidence="3" id="KW-1185">Reference proteome</keyword>
<accession>A0AAD6VNX2</accession>
<protein>
    <submittedName>
        <fullName evidence="2">Uncharacterized protein</fullName>
    </submittedName>
</protein>
<sequence length="88" mass="10081">SEEEIINKFKFAINQWLQVDKLLVNRPCKGKLPALPPKLVLQTWSCILDNLNEQSLPMNWLSEPRVLVGSRVFPTRTPPQRNDSRGIG</sequence>